<dbReference type="PANTHER" id="PTHR15623">
    <property type="entry name" value="SPERMATOGENESIS-ASSOCIATED SERINE-RICH PROTEIN 2-RELATED"/>
    <property type="match status" value="1"/>
</dbReference>
<dbReference type="InterPro" id="IPR009060">
    <property type="entry name" value="UBA-like_sf"/>
</dbReference>
<evidence type="ECO:0008006" key="6">
    <source>
        <dbReference type="Google" id="ProtNLM"/>
    </source>
</evidence>
<feature type="compositionally biased region" description="Polar residues" evidence="2">
    <location>
        <begin position="162"/>
        <end position="178"/>
    </location>
</feature>
<keyword evidence="5" id="KW-1185">Reference proteome</keyword>
<sequence>MVRKGGKTMESSEVGLIFDSTTRAVMAQGKPDGIREKVTAVREVVRDRSNDEITQVLTHYDNDIERTIQAFLDGDATHILMEWQHTGNKQPAKRKKNKRGAQKAPNQAAEFHPPQPLQVNSNTTHQNGDLLHSPKSLTESISSTTSSLSVLSVSDSKPPAMNGSTKQPPTATQRQIPRNQRHQHMQPPRTAEAARNRTMSEASTASDSGKRGTYAGLEKSMKDLQRQVSSLQRLRTVMSDGFDVSFKSISTTFEEFRKSLNDREAEVIFELDKVKQQTTELLSKRQRTANELKNRAMKAQLMNEKELSILRADIKHFVSERKIDEDISSTNRYLWDLE</sequence>
<feature type="compositionally biased region" description="Polar residues" evidence="2">
    <location>
        <begin position="117"/>
        <end position="127"/>
    </location>
</feature>
<dbReference type="Pfam" id="PF07139">
    <property type="entry name" value="SPATS2-like"/>
    <property type="match status" value="1"/>
</dbReference>
<dbReference type="PANTHER" id="PTHR15623:SF11">
    <property type="entry name" value="SPERMATOGENESIS-ASSOCIATED SERINE-RICH PROTEIN 2"/>
    <property type="match status" value="1"/>
</dbReference>
<proteinExistence type="inferred from homology"/>
<feature type="compositionally biased region" description="Basic residues" evidence="2">
    <location>
        <begin position="91"/>
        <end position="101"/>
    </location>
</feature>
<dbReference type="AlphaFoldDB" id="R7T5G4"/>
<evidence type="ECO:0000313" key="4">
    <source>
        <dbReference type="EnsemblMetazoa" id="CapteP159067"/>
    </source>
</evidence>
<dbReference type="SUPFAM" id="SSF46934">
    <property type="entry name" value="UBA-like"/>
    <property type="match status" value="1"/>
</dbReference>
<comment type="similarity">
    <text evidence="1">Belongs to the SPATS2 family.</text>
</comment>
<accession>R7T5G4</accession>
<dbReference type="GO" id="GO:0005737">
    <property type="term" value="C:cytoplasm"/>
    <property type="evidence" value="ECO:0007669"/>
    <property type="project" value="TreeGrafter"/>
</dbReference>
<organism evidence="3">
    <name type="scientific">Capitella teleta</name>
    <name type="common">Polychaete worm</name>
    <dbReference type="NCBI Taxonomy" id="283909"/>
    <lineage>
        <taxon>Eukaryota</taxon>
        <taxon>Metazoa</taxon>
        <taxon>Spiralia</taxon>
        <taxon>Lophotrochozoa</taxon>
        <taxon>Annelida</taxon>
        <taxon>Polychaeta</taxon>
        <taxon>Sedentaria</taxon>
        <taxon>Scolecida</taxon>
        <taxon>Capitellidae</taxon>
        <taxon>Capitella</taxon>
    </lineage>
</organism>
<feature type="compositionally biased region" description="Polar residues" evidence="2">
    <location>
        <begin position="197"/>
        <end position="207"/>
    </location>
</feature>
<reference evidence="3 5" key="2">
    <citation type="journal article" date="2013" name="Nature">
        <title>Insights into bilaterian evolution from three spiralian genomes.</title>
        <authorList>
            <person name="Simakov O."/>
            <person name="Marletaz F."/>
            <person name="Cho S.J."/>
            <person name="Edsinger-Gonzales E."/>
            <person name="Havlak P."/>
            <person name="Hellsten U."/>
            <person name="Kuo D.H."/>
            <person name="Larsson T."/>
            <person name="Lv J."/>
            <person name="Arendt D."/>
            <person name="Savage R."/>
            <person name="Osoegawa K."/>
            <person name="de Jong P."/>
            <person name="Grimwood J."/>
            <person name="Chapman J.A."/>
            <person name="Shapiro H."/>
            <person name="Aerts A."/>
            <person name="Otillar R.P."/>
            <person name="Terry A.Y."/>
            <person name="Boore J.L."/>
            <person name="Grigoriev I.V."/>
            <person name="Lindberg D.R."/>
            <person name="Seaver E.C."/>
            <person name="Weisblat D.A."/>
            <person name="Putnam N.H."/>
            <person name="Rokhsar D.S."/>
        </authorList>
    </citation>
    <scope>NUCLEOTIDE SEQUENCE</scope>
    <source>
        <strain evidence="3 5">I ESC-2004</strain>
    </source>
</reference>
<feature type="region of interest" description="Disordered" evidence="2">
    <location>
        <begin position="84"/>
        <end position="214"/>
    </location>
</feature>
<evidence type="ECO:0000313" key="5">
    <source>
        <dbReference type="Proteomes" id="UP000014760"/>
    </source>
</evidence>
<evidence type="ECO:0000256" key="1">
    <source>
        <dbReference type="ARBA" id="ARBA00007105"/>
    </source>
</evidence>
<dbReference type="EnsemblMetazoa" id="CapteT159067">
    <property type="protein sequence ID" value="CapteP159067"/>
    <property type="gene ID" value="CapteG159067"/>
</dbReference>
<dbReference type="Proteomes" id="UP000014760">
    <property type="component" value="Unassembled WGS sequence"/>
</dbReference>
<feature type="compositionally biased region" description="Low complexity" evidence="2">
    <location>
        <begin position="136"/>
        <end position="156"/>
    </location>
</feature>
<dbReference type="InterPro" id="IPR009816">
    <property type="entry name" value="SPATS2-like"/>
</dbReference>
<reference evidence="5" key="1">
    <citation type="submission" date="2012-12" db="EMBL/GenBank/DDBJ databases">
        <authorList>
            <person name="Hellsten U."/>
            <person name="Grimwood J."/>
            <person name="Chapman J.A."/>
            <person name="Shapiro H."/>
            <person name="Aerts A."/>
            <person name="Otillar R.P."/>
            <person name="Terry A.Y."/>
            <person name="Boore J.L."/>
            <person name="Simakov O."/>
            <person name="Marletaz F."/>
            <person name="Cho S.-J."/>
            <person name="Edsinger-Gonzales E."/>
            <person name="Havlak P."/>
            <person name="Kuo D.-H."/>
            <person name="Larsson T."/>
            <person name="Lv J."/>
            <person name="Arendt D."/>
            <person name="Savage R."/>
            <person name="Osoegawa K."/>
            <person name="de Jong P."/>
            <person name="Lindberg D.R."/>
            <person name="Seaver E.C."/>
            <person name="Weisblat D.A."/>
            <person name="Putnam N.H."/>
            <person name="Grigoriev I.V."/>
            <person name="Rokhsar D.S."/>
        </authorList>
    </citation>
    <scope>NUCLEOTIDE SEQUENCE</scope>
    <source>
        <strain evidence="5">I ESC-2004</strain>
    </source>
</reference>
<dbReference type="HOGENOM" id="CLU_037089_0_0_1"/>
<evidence type="ECO:0000313" key="3">
    <source>
        <dbReference type="EMBL" id="ELT88261.1"/>
    </source>
</evidence>
<dbReference type="EMBL" id="KB311899">
    <property type="protein sequence ID" value="ELT88261.1"/>
    <property type="molecule type" value="Genomic_DNA"/>
</dbReference>
<dbReference type="OMA" id="SKDEMNG"/>
<protein>
    <recommendedName>
        <fullName evidence="6">Spermatogenesis-associated serine-rich protein 2</fullName>
    </recommendedName>
</protein>
<evidence type="ECO:0000256" key="2">
    <source>
        <dbReference type="SAM" id="MobiDB-lite"/>
    </source>
</evidence>
<feature type="non-terminal residue" evidence="3">
    <location>
        <position position="338"/>
    </location>
</feature>
<gene>
    <name evidence="3" type="ORF">CAPTEDRAFT_159067</name>
</gene>
<dbReference type="EMBL" id="AMQN01015435">
    <property type="status" value="NOT_ANNOTATED_CDS"/>
    <property type="molecule type" value="Genomic_DNA"/>
</dbReference>
<name>R7T5G4_CAPTE</name>
<reference evidence="4" key="3">
    <citation type="submission" date="2015-06" db="UniProtKB">
        <authorList>
            <consortium name="EnsemblMetazoa"/>
        </authorList>
    </citation>
    <scope>IDENTIFICATION</scope>
</reference>
<dbReference type="OrthoDB" id="6136201at2759"/>